<organism evidence="1 2">
    <name type="scientific">Nitratireductor aestuarii</name>
    <dbReference type="NCBI Taxonomy" id="1735103"/>
    <lineage>
        <taxon>Bacteria</taxon>
        <taxon>Pseudomonadati</taxon>
        <taxon>Pseudomonadota</taxon>
        <taxon>Alphaproteobacteria</taxon>
        <taxon>Hyphomicrobiales</taxon>
        <taxon>Phyllobacteriaceae</taxon>
        <taxon>Nitratireductor</taxon>
    </lineage>
</organism>
<dbReference type="AlphaFoldDB" id="A0A916RG97"/>
<reference evidence="1" key="1">
    <citation type="journal article" date="2014" name="Int. J. Syst. Evol. Microbiol.">
        <title>Complete genome sequence of Corynebacterium casei LMG S-19264T (=DSM 44701T), isolated from a smear-ripened cheese.</title>
        <authorList>
            <consortium name="US DOE Joint Genome Institute (JGI-PGF)"/>
            <person name="Walter F."/>
            <person name="Albersmeier A."/>
            <person name="Kalinowski J."/>
            <person name="Ruckert C."/>
        </authorList>
    </citation>
    <scope>NUCLEOTIDE SEQUENCE</scope>
    <source>
        <strain evidence="1">CGMCC 1.15320</strain>
    </source>
</reference>
<accession>A0A916RG97</accession>
<dbReference type="EMBL" id="BMIF01000002">
    <property type="protein sequence ID" value="GGA56596.1"/>
    <property type="molecule type" value="Genomic_DNA"/>
</dbReference>
<protein>
    <submittedName>
        <fullName evidence="1">Uncharacterized protein</fullName>
    </submittedName>
</protein>
<comment type="caution">
    <text evidence="1">The sequence shown here is derived from an EMBL/GenBank/DDBJ whole genome shotgun (WGS) entry which is preliminary data.</text>
</comment>
<sequence>MRGTLGEILSGEFQPRERTDLEDGLRRLLDDAAANGGQLDPEGYWKFVADLARGRGIAKELETAAFAAVIKNEPPSDEPPGQFKPDDPSEFWRRCQAATLFHLLRRVAGDQKHILPESFRSFVWENIAWNLMGEKSGRMDLMRLNTAGGDERALRRTARAMLVLAVLYRKAREGIRENEARERVLPTPGHPRKDNIDGSGFDRTWRDWKADTAAFMGTSFEQLQEEAERAARGEIWWGPFDLQPNKVDELWNLARGG</sequence>
<evidence type="ECO:0000313" key="2">
    <source>
        <dbReference type="Proteomes" id="UP000636264"/>
    </source>
</evidence>
<name>A0A916RG97_9HYPH</name>
<dbReference type="Proteomes" id="UP000636264">
    <property type="component" value="Unassembled WGS sequence"/>
</dbReference>
<proteinExistence type="predicted"/>
<gene>
    <name evidence="1" type="ORF">GCM10011385_07620</name>
</gene>
<evidence type="ECO:0000313" key="1">
    <source>
        <dbReference type="EMBL" id="GGA56596.1"/>
    </source>
</evidence>
<reference evidence="1" key="2">
    <citation type="submission" date="2020-09" db="EMBL/GenBank/DDBJ databases">
        <authorList>
            <person name="Sun Q."/>
            <person name="Zhou Y."/>
        </authorList>
    </citation>
    <scope>NUCLEOTIDE SEQUENCE</scope>
    <source>
        <strain evidence="1">CGMCC 1.15320</strain>
    </source>
</reference>
<keyword evidence="2" id="KW-1185">Reference proteome</keyword>